<dbReference type="SUPFAM" id="SSF51735">
    <property type="entry name" value="NAD(P)-binding Rossmann-fold domains"/>
    <property type="match status" value="1"/>
</dbReference>
<dbReference type="SMART" id="SM00829">
    <property type="entry name" value="PKS_ER"/>
    <property type="match status" value="1"/>
</dbReference>
<dbReference type="PANTHER" id="PTHR45033:SF3">
    <property type="entry name" value="DEHYDROGENASE, PUTATIVE (AFU_ORTHOLOGUE AFUA_2G13270)-RELATED"/>
    <property type="match status" value="1"/>
</dbReference>
<dbReference type="InterPro" id="IPR052711">
    <property type="entry name" value="Zinc_ADH-like"/>
</dbReference>
<feature type="domain" description="Enoyl reductase (ER)" evidence="1">
    <location>
        <begin position="8"/>
        <end position="347"/>
    </location>
</feature>
<dbReference type="Pfam" id="PF08240">
    <property type="entry name" value="ADH_N"/>
    <property type="match status" value="1"/>
</dbReference>
<dbReference type="InterPro" id="IPR011032">
    <property type="entry name" value="GroES-like_sf"/>
</dbReference>
<gene>
    <name evidence="2" type="ORF">MCHLO_08895</name>
</gene>
<protein>
    <submittedName>
        <fullName evidence="2">NAD(P)-binding protein</fullName>
    </submittedName>
</protein>
<dbReference type="PANTHER" id="PTHR45033">
    <property type="match status" value="1"/>
</dbReference>
<name>A0ABQ0LL14_MYCCL</name>
<dbReference type="Gene3D" id="3.40.50.720">
    <property type="entry name" value="NAD(P)-binding Rossmann-like Domain"/>
    <property type="match status" value="1"/>
</dbReference>
<dbReference type="EMBL" id="DF847375">
    <property type="protein sequence ID" value="GAT51782.1"/>
    <property type="molecule type" value="Genomic_DNA"/>
</dbReference>
<sequence>MASQSLPRTTRALVIRKNPPYHDAIVAEQPVPPLKDGEVLVKISAAGFNRREYWIRKGLYPRIAFESTFGADGAGTVVASSDNNDSLLGQRVFLTPMRGWESSTIGPESTFGTLGSSTHPPVGTFSEYVVVERNEVVPTPAHLTDEQAAAWPLAGLTAWRAMHLGGVKPGSTVLITGIGGGVALIALQLCAAMGANVYVTSSSPAKLSRAQELGARGGVLYTDGKWVQGLRERLGKDGIVTGVNVVIDGAGNEILQTVSPVLAIGGRIVCYGMTANPTITLTMREVMRNQQVIGTSMGSRADMLAATKFIAEKKIVPVVAAVLPGLESAEKGFEMLDKGSQFGNIVIRVDGVASKL</sequence>
<dbReference type="InterPro" id="IPR020843">
    <property type="entry name" value="ER"/>
</dbReference>
<reference evidence="2" key="1">
    <citation type="submission" date="2014-09" db="EMBL/GenBank/DDBJ databases">
        <title>Genome sequence of the luminous mushroom Mycena chlorophos for searching fungal bioluminescence genes.</title>
        <authorList>
            <person name="Tanaka Y."/>
            <person name="Kasuga D."/>
            <person name="Oba Y."/>
            <person name="Hase S."/>
            <person name="Sato K."/>
            <person name="Oba Y."/>
            <person name="Sakakibara Y."/>
        </authorList>
    </citation>
    <scope>NUCLEOTIDE SEQUENCE</scope>
</reference>
<dbReference type="InterPro" id="IPR013149">
    <property type="entry name" value="ADH-like_C"/>
</dbReference>
<dbReference type="Gene3D" id="3.90.180.10">
    <property type="entry name" value="Medium-chain alcohol dehydrogenases, catalytic domain"/>
    <property type="match status" value="1"/>
</dbReference>
<accession>A0ABQ0LL14</accession>
<evidence type="ECO:0000259" key="1">
    <source>
        <dbReference type="SMART" id="SM00829"/>
    </source>
</evidence>
<dbReference type="Pfam" id="PF00107">
    <property type="entry name" value="ADH_zinc_N"/>
    <property type="match status" value="1"/>
</dbReference>
<organism evidence="2 3">
    <name type="scientific">Mycena chlorophos</name>
    <name type="common">Agaric fungus</name>
    <name type="synonym">Agaricus chlorophos</name>
    <dbReference type="NCBI Taxonomy" id="658473"/>
    <lineage>
        <taxon>Eukaryota</taxon>
        <taxon>Fungi</taxon>
        <taxon>Dikarya</taxon>
        <taxon>Basidiomycota</taxon>
        <taxon>Agaricomycotina</taxon>
        <taxon>Agaricomycetes</taxon>
        <taxon>Agaricomycetidae</taxon>
        <taxon>Agaricales</taxon>
        <taxon>Marasmiineae</taxon>
        <taxon>Mycenaceae</taxon>
        <taxon>Mycena</taxon>
    </lineage>
</organism>
<dbReference type="Proteomes" id="UP000815677">
    <property type="component" value="Unassembled WGS sequence"/>
</dbReference>
<dbReference type="SUPFAM" id="SSF50129">
    <property type="entry name" value="GroES-like"/>
    <property type="match status" value="1"/>
</dbReference>
<proteinExistence type="predicted"/>
<evidence type="ECO:0000313" key="2">
    <source>
        <dbReference type="EMBL" id="GAT51782.1"/>
    </source>
</evidence>
<dbReference type="InterPro" id="IPR013154">
    <property type="entry name" value="ADH-like_N"/>
</dbReference>
<keyword evidence="3" id="KW-1185">Reference proteome</keyword>
<dbReference type="InterPro" id="IPR036291">
    <property type="entry name" value="NAD(P)-bd_dom_sf"/>
</dbReference>
<evidence type="ECO:0000313" key="3">
    <source>
        <dbReference type="Proteomes" id="UP000815677"/>
    </source>
</evidence>